<keyword evidence="3" id="KW-1185">Reference proteome</keyword>
<comment type="caution">
    <text evidence="2">The sequence shown here is derived from an EMBL/GenBank/DDBJ whole genome shotgun (WGS) entry which is preliminary data.</text>
</comment>
<organism evidence="2 3">
    <name type="scientific">Pisum sativum</name>
    <name type="common">Garden pea</name>
    <name type="synonym">Lathyrus oleraceus</name>
    <dbReference type="NCBI Taxonomy" id="3888"/>
    <lineage>
        <taxon>Eukaryota</taxon>
        <taxon>Viridiplantae</taxon>
        <taxon>Streptophyta</taxon>
        <taxon>Embryophyta</taxon>
        <taxon>Tracheophyta</taxon>
        <taxon>Spermatophyta</taxon>
        <taxon>Magnoliopsida</taxon>
        <taxon>eudicotyledons</taxon>
        <taxon>Gunneridae</taxon>
        <taxon>Pentapetalae</taxon>
        <taxon>rosids</taxon>
        <taxon>fabids</taxon>
        <taxon>Fabales</taxon>
        <taxon>Fabaceae</taxon>
        <taxon>Papilionoideae</taxon>
        <taxon>50 kb inversion clade</taxon>
        <taxon>NPAAA clade</taxon>
        <taxon>Hologalegina</taxon>
        <taxon>IRL clade</taxon>
        <taxon>Fabeae</taxon>
        <taxon>Lathyrus</taxon>
    </lineage>
</organism>
<dbReference type="GO" id="GO:0016491">
    <property type="term" value="F:oxidoreductase activity"/>
    <property type="evidence" value="ECO:0007669"/>
    <property type="project" value="InterPro"/>
</dbReference>
<dbReference type="Proteomes" id="UP001058974">
    <property type="component" value="Chromosome 3"/>
</dbReference>
<feature type="domain" description="NADP-dependent oxidoreductase" evidence="1">
    <location>
        <begin position="132"/>
        <end position="229"/>
    </location>
</feature>
<reference evidence="2 3" key="1">
    <citation type="journal article" date="2022" name="Nat. Genet.">
        <title>Improved pea reference genome and pan-genome highlight genomic features and evolutionary characteristics.</title>
        <authorList>
            <person name="Yang T."/>
            <person name="Liu R."/>
            <person name="Luo Y."/>
            <person name="Hu S."/>
            <person name="Wang D."/>
            <person name="Wang C."/>
            <person name="Pandey M.K."/>
            <person name="Ge S."/>
            <person name="Xu Q."/>
            <person name="Li N."/>
            <person name="Li G."/>
            <person name="Huang Y."/>
            <person name="Saxena R.K."/>
            <person name="Ji Y."/>
            <person name="Li M."/>
            <person name="Yan X."/>
            <person name="He Y."/>
            <person name="Liu Y."/>
            <person name="Wang X."/>
            <person name="Xiang C."/>
            <person name="Varshney R.K."/>
            <person name="Ding H."/>
            <person name="Gao S."/>
            <person name="Zong X."/>
        </authorList>
    </citation>
    <scope>NUCLEOTIDE SEQUENCE [LARGE SCALE GENOMIC DNA]</scope>
    <source>
        <strain evidence="2 3">cv. Zhongwan 6</strain>
    </source>
</reference>
<evidence type="ECO:0000259" key="1">
    <source>
        <dbReference type="Pfam" id="PF00248"/>
    </source>
</evidence>
<dbReference type="Gene3D" id="3.20.20.100">
    <property type="entry name" value="NADP-dependent oxidoreductase domain"/>
    <property type="match status" value="1"/>
</dbReference>
<dbReference type="InterPro" id="IPR036812">
    <property type="entry name" value="NAD(P)_OxRdtase_dom_sf"/>
</dbReference>
<dbReference type="InterPro" id="IPR018170">
    <property type="entry name" value="Aldo/ket_reductase_CS"/>
</dbReference>
<dbReference type="EMBL" id="JAMSHJ010000003">
    <property type="protein sequence ID" value="KAI5429777.1"/>
    <property type="molecule type" value="Genomic_DNA"/>
</dbReference>
<dbReference type="AlphaFoldDB" id="A0A9D4Y072"/>
<dbReference type="PANTHER" id="PTHR11732">
    <property type="entry name" value="ALDO/KETO REDUCTASE"/>
    <property type="match status" value="1"/>
</dbReference>
<dbReference type="SUPFAM" id="SSF51430">
    <property type="entry name" value="NAD(P)-linked oxidoreductase"/>
    <property type="match status" value="1"/>
</dbReference>
<protein>
    <submittedName>
        <fullName evidence="2">NADPH-dependent aldo-keto reductase</fullName>
    </submittedName>
</protein>
<dbReference type="Gramene" id="Psat03G0438800-T3">
    <property type="protein sequence ID" value="KAI5429777.1"/>
    <property type="gene ID" value="KIW84_034388"/>
</dbReference>
<proteinExistence type="predicted"/>
<gene>
    <name evidence="2" type="ORF">KIW84_034388</name>
</gene>
<sequence>MHKEKVITYETADATTIWSSFELPPPPFLRSGGFSASSESGTPSIPTSCANFASKRSISASCKACSYDSKIVAGFEDGFMLQQSNGLVYICCGLQVIVATLLCRLMQEKMDKENIHGPQHFDLNTGAKIPAIGLGTWKASPGVVGDAVVSAVKAGYRHIDCARVYDNEKEVGEALKTLFSTGVVERSEMFITSKLWISDCAPEDVSKALTKTLEDLQLDYIDLYLVASTSASSESGTPSIPTSCANFASKRSISASCKACSYDSKIVAGFEDGFMLQQSNGLVYICCGLQVIVATLLCRLMQVSVDCLQWCVDCIVA</sequence>
<evidence type="ECO:0000313" key="2">
    <source>
        <dbReference type="EMBL" id="KAI5429777.1"/>
    </source>
</evidence>
<dbReference type="Pfam" id="PF00248">
    <property type="entry name" value="Aldo_ket_red"/>
    <property type="match status" value="1"/>
</dbReference>
<evidence type="ECO:0000313" key="3">
    <source>
        <dbReference type="Proteomes" id="UP001058974"/>
    </source>
</evidence>
<dbReference type="InterPro" id="IPR020471">
    <property type="entry name" value="AKR"/>
</dbReference>
<dbReference type="InterPro" id="IPR023210">
    <property type="entry name" value="NADP_OxRdtase_dom"/>
</dbReference>
<dbReference type="PROSITE" id="PS00798">
    <property type="entry name" value="ALDOKETO_REDUCTASE_1"/>
    <property type="match status" value="1"/>
</dbReference>
<accession>A0A9D4Y072</accession>
<name>A0A9D4Y072_PEA</name>
<dbReference type="PRINTS" id="PR00069">
    <property type="entry name" value="ALDKETRDTASE"/>
</dbReference>